<feature type="transmembrane region" description="Helical" evidence="6">
    <location>
        <begin position="350"/>
        <end position="368"/>
    </location>
</feature>
<feature type="transmembrane region" description="Helical" evidence="6">
    <location>
        <begin position="326"/>
        <end position="343"/>
    </location>
</feature>
<dbReference type="RefSeq" id="XP_001880629.1">
    <property type="nucleotide sequence ID" value="XM_001880594.1"/>
</dbReference>
<organism evidence="9">
    <name type="scientific">Laccaria bicolor (strain S238N-H82 / ATCC MYA-4686)</name>
    <name type="common">Bicoloured deceiver</name>
    <name type="synonym">Laccaria laccata var. bicolor</name>
    <dbReference type="NCBI Taxonomy" id="486041"/>
    <lineage>
        <taxon>Eukaryota</taxon>
        <taxon>Fungi</taxon>
        <taxon>Dikarya</taxon>
        <taxon>Basidiomycota</taxon>
        <taxon>Agaricomycotina</taxon>
        <taxon>Agaricomycetes</taxon>
        <taxon>Agaricomycetidae</taxon>
        <taxon>Agaricales</taxon>
        <taxon>Agaricineae</taxon>
        <taxon>Hydnangiaceae</taxon>
        <taxon>Laccaria</taxon>
    </lineage>
</organism>
<keyword evidence="3 6" id="KW-0812">Transmembrane</keyword>
<evidence type="ECO:0000313" key="9">
    <source>
        <dbReference type="Proteomes" id="UP000001194"/>
    </source>
</evidence>
<dbReference type="OrthoDB" id="6133115at2759"/>
<dbReference type="PROSITE" id="PS00216">
    <property type="entry name" value="SUGAR_TRANSPORT_1"/>
    <property type="match status" value="1"/>
</dbReference>
<keyword evidence="4 6" id="KW-1133">Transmembrane helix</keyword>
<feature type="transmembrane region" description="Helical" evidence="6">
    <location>
        <begin position="27"/>
        <end position="50"/>
    </location>
</feature>
<dbReference type="InterPro" id="IPR050360">
    <property type="entry name" value="MFS_Sugar_Transporters"/>
</dbReference>
<gene>
    <name evidence="8" type="ORF">LACBIDRAFT_249535</name>
</gene>
<dbReference type="AlphaFoldDB" id="B0D9T4"/>
<dbReference type="Gene3D" id="1.20.1250.20">
    <property type="entry name" value="MFS general substrate transporter like domains"/>
    <property type="match status" value="1"/>
</dbReference>
<dbReference type="InterPro" id="IPR005829">
    <property type="entry name" value="Sugar_transporter_CS"/>
</dbReference>
<feature type="transmembrane region" description="Helical" evidence="6">
    <location>
        <begin position="167"/>
        <end position="184"/>
    </location>
</feature>
<evidence type="ECO:0000256" key="3">
    <source>
        <dbReference type="ARBA" id="ARBA00022692"/>
    </source>
</evidence>
<dbReference type="PANTHER" id="PTHR48022">
    <property type="entry name" value="PLASTIDIC GLUCOSE TRANSPORTER 4"/>
    <property type="match status" value="1"/>
</dbReference>
<dbReference type="GO" id="GO:0016020">
    <property type="term" value="C:membrane"/>
    <property type="evidence" value="ECO:0007669"/>
    <property type="project" value="UniProtKB-SubCell"/>
</dbReference>
<proteinExistence type="inferred from homology"/>
<sequence>MTSRALPESSVVDFTYKGRWWRNRGIIMLNICLLIPLMTSAVNGLDSSLINGLQILPGWQRYFDHPSGKLLGFINSAQFIGNLCGLPIAPFVSDIFGRRAGLFLGSLIMFAGVGLQAGSANVATLIGARIIIGFGLCFCSNAAPLLLIELSYPTQRGKITSMYNTNWYLGSIISAWVCYGSYIHTKESMWSWRVPTLVQAFLPLVQVASVWFIPESPRWLISRGLEEKACKVLAKYHANGGNEHDPLVVFEIAQIRHALKMEAEINRRTSYWSLFSTPGNRKRMMIIMAIAIFSQWSGNGLVSYYINIVLDGVGITSTAAKVLINGNLQIFNFLVALSASMLVDWAGRRTLFIVSNSGMLISFSAWTISTALYNTAHTSAAAIATIPLIFIFYFFYDIAYTPLVVAYTLEILPYRVRAKGFAVMNITLMLTVAFNQFVNPWALASIGWQYYIVYCAWLIVELAFVAIFIVETKGRTLEETAALFDGENHRQNLVALGRESAAIELSRVMVLPKLKTRSQRRGVQDEYGENLKIRDLYSEWRRASPAGDDKMAV</sequence>
<dbReference type="PANTHER" id="PTHR48022:SF64">
    <property type="entry name" value="MAJOR FACILITATOR SUPERFAMILY (MFS) PROFILE DOMAIN-CONTAINING PROTEIN"/>
    <property type="match status" value="1"/>
</dbReference>
<evidence type="ECO:0000256" key="2">
    <source>
        <dbReference type="ARBA" id="ARBA00010992"/>
    </source>
</evidence>
<dbReference type="KEGG" id="lbc:LACBIDRAFT_249535"/>
<protein>
    <submittedName>
        <fullName evidence="8">Predicted protein</fullName>
    </submittedName>
</protein>
<comment type="similarity">
    <text evidence="2">Belongs to the major facilitator superfamily. Sugar transporter (TC 2.A.1.1) family.</text>
</comment>
<evidence type="ECO:0000256" key="5">
    <source>
        <dbReference type="ARBA" id="ARBA00023136"/>
    </source>
</evidence>
<dbReference type="GO" id="GO:0005351">
    <property type="term" value="F:carbohydrate:proton symporter activity"/>
    <property type="evidence" value="ECO:0007669"/>
    <property type="project" value="TreeGrafter"/>
</dbReference>
<evidence type="ECO:0000313" key="8">
    <source>
        <dbReference type="EMBL" id="EDR08404.1"/>
    </source>
</evidence>
<reference evidence="8 9" key="1">
    <citation type="journal article" date="2008" name="Nature">
        <title>The genome of Laccaria bicolor provides insights into mycorrhizal symbiosis.</title>
        <authorList>
            <person name="Martin F."/>
            <person name="Aerts A."/>
            <person name="Ahren D."/>
            <person name="Brun A."/>
            <person name="Danchin E.G.J."/>
            <person name="Duchaussoy F."/>
            <person name="Gibon J."/>
            <person name="Kohler A."/>
            <person name="Lindquist E."/>
            <person name="Pereda V."/>
            <person name="Salamov A."/>
            <person name="Shapiro H.J."/>
            <person name="Wuyts J."/>
            <person name="Blaudez D."/>
            <person name="Buee M."/>
            <person name="Brokstein P."/>
            <person name="Canbaeck B."/>
            <person name="Cohen D."/>
            <person name="Courty P.E."/>
            <person name="Coutinho P.M."/>
            <person name="Delaruelle C."/>
            <person name="Detter J.C."/>
            <person name="Deveau A."/>
            <person name="DiFazio S."/>
            <person name="Duplessis S."/>
            <person name="Fraissinet-Tachet L."/>
            <person name="Lucic E."/>
            <person name="Frey-Klett P."/>
            <person name="Fourrey C."/>
            <person name="Feussner I."/>
            <person name="Gay G."/>
            <person name="Grimwood J."/>
            <person name="Hoegger P.J."/>
            <person name="Jain P."/>
            <person name="Kilaru S."/>
            <person name="Labbe J."/>
            <person name="Lin Y.C."/>
            <person name="Legue V."/>
            <person name="Le Tacon F."/>
            <person name="Marmeisse R."/>
            <person name="Melayah D."/>
            <person name="Montanini B."/>
            <person name="Muratet M."/>
            <person name="Nehls U."/>
            <person name="Niculita-Hirzel H."/>
            <person name="Oudot-Le Secq M.P."/>
            <person name="Peter M."/>
            <person name="Quesneville H."/>
            <person name="Rajashekar B."/>
            <person name="Reich M."/>
            <person name="Rouhier N."/>
            <person name="Schmutz J."/>
            <person name="Yin T."/>
            <person name="Chalot M."/>
            <person name="Henrissat B."/>
            <person name="Kuees U."/>
            <person name="Lucas S."/>
            <person name="Van de Peer Y."/>
            <person name="Podila G.K."/>
            <person name="Polle A."/>
            <person name="Pukkila P.J."/>
            <person name="Richardson P.M."/>
            <person name="Rouze P."/>
            <person name="Sanders I.R."/>
            <person name="Stajich J.E."/>
            <person name="Tunlid A."/>
            <person name="Tuskan G."/>
            <person name="Grigoriev I.V."/>
        </authorList>
    </citation>
    <scope>NUCLEOTIDE SEQUENCE [LARGE SCALE GENOMIC DNA]</scope>
    <source>
        <strain evidence="9">S238N-H82 / ATCC MYA-4686</strain>
    </source>
</reference>
<evidence type="ECO:0000256" key="4">
    <source>
        <dbReference type="ARBA" id="ARBA00022989"/>
    </source>
</evidence>
<feature type="transmembrane region" description="Helical" evidence="6">
    <location>
        <begin position="101"/>
        <end position="120"/>
    </location>
</feature>
<evidence type="ECO:0000259" key="7">
    <source>
        <dbReference type="PROSITE" id="PS50850"/>
    </source>
</evidence>
<dbReference type="FunFam" id="1.20.1250.20:FF:000117">
    <property type="entry name" value="MFS hexose transporter"/>
    <property type="match status" value="1"/>
</dbReference>
<accession>B0D9T4</accession>
<dbReference type="HOGENOM" id="CLU_001265_30_13_1"/>
<dbReference type="GeneID" id="6076470"/>
<comment type="subcellular location">
    <subcellularLocation>
        <location evidence="1">Membrane</location>
        <topology evidence="1">Multi-pass membrane protein</topology>
    </subcellularLocation>
</comment>
<dbReference type="PROSITE" id="PS50850">
    <property type="entry name" value="MFS"/>
    <property type="match status" value="1"/>
</dbReference>
<keyword evidence="5 6" id="KW-0472">Membrane</keyword>
<feature type="transmembrane region" description="Helical" evidence="6">
    <location>
        <begin position="126"/>
        <end position="147"/>
    </location>
</feature>
<feature type="domain" description="Major facilitator superfamily (MFS) profile" evidence="7">
    <location>
        <begin position="32"/>
        <end position="473"/>
    </location>
</feature>
<evidence type="ECO:0000256" key="6">
    <source>
        <dbReference type="SAM" id="Phobius"/>
    </source>
</evidence>
<name>B0D9T4_LACBS</name>
<dbReference type="InParanoid" id="B0D9T4"/>
<dbReference type="SUPFAM" id="SSF103473">
    <property type="entry name" value="MFS general substrate transporter"/>
    <property type="match status" value="1"/>
</dbReference>
<dbReference type="Pfam" id="PF00083">
    <property type="entry name" value="Sugar_tr"/>
    <property type="match status" value="1"/>
</dbReference>
<feature type="transmembrane region" description="Helical" evidence="6">
    <location>
        <begin position="380"/>
        <end position="409"/>
    </location>
</feature>
<feature type="transmembrane region" description="Helical" evidence="6">
    <location>
        <begin position="421"/>
        <end position="438"/>
    </location>
</feature>
<dbReference type="InterPro" id="IPR036259">
    <property type="entry name" value="MFS_trans_sf"/>
</dbReference>
<evidence type="ECO:0000256" key="1">
    <source>
        <dbReference type="ARBA" id="ARBA00004141"/>
    </source>
</evidence>
<feature type="transmembrane region" description="Helical" evidence="6">
    <location>
        <begin position="70"/>
        <end position="89"/>
    </location>
</feature>
<dbReference type="Proteomes" id="UP000001194">
    <property type="component" value="Unassembled WGS sequence"/>
</dbReference>
<dbReference type="InterPro" id="IPR020846">
    <property type="entry name" value="MFS_dom"/>
</dbReference>
<dbReference type="InterPro" id="IPR005828">
    <property type="entry name" value="MFS_sugar_transport-like"/>
</dbReference>
<feature type="transmembrane region" description="Helical" evidence="6">
    <location>
        <begin position="450"/>
        <end position="470"/>
    </location>
</feature>
<keyword evidence="9" id="KW-1185">Reference proteome</keyword>
<feature type="transmembrane region" description="Helical" evidence="6">
    <location>
        <begin position="285"/>
        <end position="306"/>
    </location>
</feature>
<dbReference type="EMBL" id="DS547101">
    <property type="protein sequence ID" value="EDR08404.1"/>
    <property type="molecule type" value="Genomic_DNA"/>
</dbReference>
<feature type="transmembrane region" description="Helical" evidence="6">
    <location>
        <begin position="196"/>
        <end position="213"/>
    </location>
</feature>